<sequence length="157" mass="17251">MELWDELRRVAEAGTEEERTLLRLTLQAIRQKRERGSAYLSGFLGLSGEFVEEGVYQFRLPVTPFMLNRGGSVHGGIIASLADSTIGSLINKSLPGGKRAVTAEMKVNYLRPGKGGELVSRARLIHRGRRLAVGECEIFDGGGRRIALSTATFYILD</sequence>
<keyword evidence="2" id="KW-0378">Hydrolase</keyword>
<dbReference type="InterPro" id="IPR006683">
    <property type="entry name" value="Thioestr_dom"/>
</dbReference>
<dbReference type="SUPFAM" id="SSF54637">
    <property type="entry name" value="Thioesterase/thiol ester dehydrase-isomerase"/>
    <property type="match status" value="1"/>
</dbReference>
<dbReference type="PANTHER" id="PTHR21660:SF1">
    <property type="entry name" value="ACYL-COENZYME A THIOESTERASE 13"/>
    <property type="match status" value="1"/>
</dbReference>
<evidence type="ECO:0000313" key="4">
    <source>
        <dbReference type="EMBL" id="SFF93520.1"/>
    </source>
</evidence>
<dbReference type="Proteomes" id="UP000198661">
    <property type="component" value="Unassembled WGS sequence"/>
</dbReference>
<evidence type="ECO:0000256" key="1">
    <source>
        <dbReference type="ARBA" id="ARBA00008324"/>
    </source>
</evidence>
<evidence type="ECO:0000259" key="3">
    <source>
        <dbReference type="Pfam" id="PF03061"/>
    </source>
</evidence>
<accession>A0A1I2MRJ1</accession>
<keyword evidence="5" id="KW-1185">Reference proteome</keyword>
<dbReference type="InterPro" id="IPR003736">
    <property type="entry name" value="PAAI_dom"/>
</dbReference>
<reference evidence="4 5" key="1">
    <citation type="submission" date="2016-10" db="EMBL/GenBank/DDBJ databases">
        <authorList>
            <person name="de Groot N.N."/>
        </authorList>
    </citation>
    <scope>NUCLEOTIDE SEQUENCE [LARGE SCALE GENOMIC DNA]</scope>
    <source>
        <strain evidence="4 5">DSM 44945</strain>
    </source>
</reference>
<dbReference type="InterPro" id="IPR029069">
    <property type="entry name" value="HotDog_dom_sf"/>
</dbReference>
<name>A0A1I2MRJ1_9BACL</name>
<proteinExistence type="inferred from homology"/>
<evidence type="ECO:0000313" key="5">
    <source>
        <dbReference type="Proteomes" id="UP000198661"/>
    </source>
</evidence>
<comment type="similarity">
    <text evidence="1">Belongs to the thioesterase PaaI family.</text>
</comment>
<dbReference type="CDD" id="cd03443">
    <property type="entry name" value="PaaI_thioesterase"/>
    <property type="match status" value="1"/>
</dbReference>
<dbReference type="GO" id="GO:0047617">
    <property type="term" value="F:fatty acyl-CoA hydrolase activity"/>
    <property type="evidence" value="ECO:0007669"/>
    <property type="project" value="InterPro"/>
</dbReference>
<feature type="domain" description="Thioesterase" evidence="3">
    <location>
        <begin position="70"/>
        <end position="146"/>
    </location>
</feature>
<dbReference type="InterPro" id="IPR039298">
    <property type="entry name" value="ACOT13"/>
</dbReference>
<dbReference type="Pfam" id="PF03061">
    <property type="entry name" value="4HBT"/>
    <property type="match status" value="1"/>
</dbReference>
<dbReference type="NCBIfam" id="TIGR00369">
    <property type="entry name" value="unchar_dom_1"/>
    <property type="match status" value="1"/>
</dbReference>
<evidence type="ECO:0000256" key="2">
    <source>
        <dbReference type="ARBA" id="ARBA00022801"/>
    </source>
</evidence>
<dbReference type="RefSeq" id="WP_092037432.1">
    <property type="nucleotide sequence ID" value="NZ_FOOK01000009.1"/>
</dbReference>
<dbReference type="OrthoDB" id="2139465at2"/>
<dbReference type="AlphaFoldDB" id="A0A1I2MRJ1"/>
<dbReference type="STRING" id="201973.SAMN04488025_10951"/>
<protein>
    <submittedName>
        <fullName evidence="4">Uncharacterized domain 1-containing protein</fullName>
    </submittedName>
</protein>
<gene>
    <name evidence="4" type="ORF">SAMN04488025_10951</name>
</gene>
<dbReference type="EMBL" id="FOOK01000009">
    <property type="protein sequence ID" value="SFF93520.1"/>
    <property type="molecule type" value="Genomic_DNA"/>
</dbReference>
<dbReference type="PANTHER" id="PTHR21660">
    <property type="entry name" value="THIOESTERASE SUPERFAMILY MEMBER-RELATED"/>
    <property type="match status" value="1"/>
</dbReference>
<dbReference type="Gene3D" id="3.10.129.10">
    <property type="entry name" value="Hotdog Thioesterase"/>
    <property type="match status" value="1"/>
</dbReference>
<organism evidence="4 5">
    <name type="scientific">Planifilum fulgidum</name>
    <dbReference type="NCBI Taxonomy" id="201973"/>
    <lineage>
        <taxon>Bacteria</taxon>
        <taxon>Bacillati</taxon>
        <taxon>Bacillota</taxon>
        <taxon>Bacilli</taxon>
        <taxon>Bacillales</taxon>
        <taxon>Thermoactinomycetaceae</taxon>
        <taxon>Planifilum</taxon>
    </lineage>
</organism>